<reference evidence="3" key="1">
    <citation type="submission" date="2021-02" db="EMBL/GenBank/DDBJ databases">
        <authorList>
            <person name="Dougan E. K."/>
            <person name="Rhodes N."/>
            <person name="Thang M."/>
            <person name="Chan C."/>
        </authorList>
    </citation>
    <scope>NUCLEOTIDE SEQUENCE</scope>
</reference>
<keyword evidence="2" id="KW-0812">Transmembrane</keyword>
<comment type="caution">
    <text evidence="3">The sequence shown here is derived from an EMBL/GenBank/DDBJ whole genome shotgun (WGS) entry which is preliminary data.</text>
</comment>
<protein>
    <submittedName>
        <fullName evidence="3">Uncharacterized protein</fullName>
    </submittedName>
</protein>
<organism evidence="3 4">
    <name type="scientific">Polarella glacialis</name>
    <name type="common">Dinoflagellate</name>
    <dbReference type="NCBI Taxonomy" id="89957"/>
    <lineage>
        <taxon>Eukaryota</taxon>
        <taxon>Sar</taxon>
        <taxon>Alveolata</taxon>
        <taxon>Dinophyceae</taxon>
        <taxon>Suessiales</taxon>
        <taxon>Suessiaceae</taxon>
        <taxon>Polarella</taxon>
    </lineage>
</organism>
<dbReference type="OrthoDB" id="430561at2759"/>
<feature type="transmembrane region" description="Helical" evidence="2">
    <location>
        <begin position="98"/>
        <end position="119"/>
    </location>
</feature>
<feature type="transmembrane region" description="Helical" evidence="2">
    <location>
        <begin position="261"/>
        <end position="281"/>
    </location>
</feature>
<feature type="region of interest" description="Disordered" evidence="1">
    <location>
        <begin position="175"/>
        <end position="230"/>
    </location>
</feature>
<name>A0A813E9J1_POLGL</name>
<dbReference type="EMBL" id="CAJNNV010010506">
    <property type="protein sequence ID" value="CAE8598687.1"/>
    <property type="molecule type" value="Genomic_DNA"/>
</dbReference>
<evidence type="ECO:0000256" key="1">
    <source>
        <dbReference type="SAM" id="MobiDB-lite"/>
    </source>
</evidence>
<feature type="transmembrane region" description="Helical" evidence="2">
    <location>
        <begin position="67"/>
        <end position="86"/>
    </location>
</feature>
<feature type="transmembrane region" description="Helical" evidence="2">
    <location>
        <begin position="301"/>
        <end position="318"/>
    </location>
</feature>
<feature type="region of interest" description="Disordered" evidence="1">
    <location>
        <begin position="428"/>
        <end position="453"/>
    </location>
</feature>
<keyword evidence="4" id="KW-1185">Reference proteome</keyword>
<gene>
    <name evidence="3" type="ORF">PGLA1383_LOCUS17088</name>
</gene>
<dbReference type="AlphaFoldDB" id="A0A813E9J1"/>
<sequence>MLATGIASAFGYAATAYSYNLGRFQYDSTQRQNSMHQTQNMRIALWSLFREDVRELFELTKANMETYMVVGTLIVASAINFIVVGYKDFPMDPPFLVLFWNNSLFCCISFGLLSVWLAMHGSISSNSARVKILTQAVRPPVPSVTEVQKAMRSQDHYEGLGSVAFLQPPQFLGGAPEKDVTPGHQPEAPGHAFSERPEAHGQGGKYGRQMSHDGPMPPTGMDGGMVARLGDEDGGPGLSANLYSHFWMLRRVQRGYACFDAYARICLAVSAQQLLLIEAYFALGHFMSKTEGWPSPTHNSFAAWLALAAAVFASITLFKLDLFVDRRDMFIVQGGLSLGPILAGLATHLSAMRIEHGMGGKRPCDQFIPALLPWALAILACFFHAVWILVLLWAARPESRSAGLPLSFRSAIYLDVFGWHNQHFSEHQSTLAEESGAPDSEWGQPGQGAHGAAADASVSASSIALRQARRLARTMAKLKDPRLATHLSAAEKESLQQLQEVIDLEVTQLQEQLVPWSGQSSAAGNCWLQCQCEGDSGHVTPYWVNSRTADVSWNHPGAAQIIDLPLLGISVNALHSRVSTSASREQRGNGEVEAPVRGGLPRQTGAVRFRLPEAPAISRFERACASESLPFELMPESPNSTVSSSQLPWHTFQQTCRAWVCLWLITMLAITCDPKYYESIHAPREMYDRQALVQVQTVWPHAYFRPSALSCSGAGKTLILGDQFSIYTADLPPAGELQNQSSSAWPSSQEIEFEPAISTMDLGSTTWRSFGLLYGKGQDSFSSATALLLLSTDGTVVVERDLGSHSHNTLIQWTISPMLDQILQAIQPVEGAEADKCASKASGFVNLGWAIYAATDAGQVVVLCPSLNHMLQPLHVVLALRRRKSAPSFMSVVDSHTGTVKVVREKIIGMHVDVSASVLWLFVSSTTGKAEIRAWDLSGKGVLGRWPLPSGRRWAHGLCDLGPGGGLLLATASTELNAAAGPELWRLVPDPGWSSQVQTGMMSPALTGMMTGIRGGEDGF</sequence>
<keyword evidence="2" id="KW-1133">Transmembrane helix</keyword>
<dbReference type="Proteomes" id="UP000654075">
    <property type="component" value="Unassembled WGS sequence"/>
</dbReference>
<proteinExistence type="predicted"/>
<dbReference type="OMA" id="HAPREMY"/>
<accession>A0A813E9J1</accession>
<evidence type="ECO:0000313" key="4">
    <source>
        <dbReference type="Proteomes" id="UP000654075"/>
    </source>
</evidence>
<evidence type="ECO:0000313" key="3">
    <source>
        <dbReference type="EMBL" id="CAE8598687.1"/>
    </source>
</evidence>
<evidence type="ECO:0000256" key="2">
    <source>
        <dbReference type="SAM" id="Phobius"/>
    </source>
</evidence>
<feature type="transmembrane region" description="Helical" evidence="2">
    <location>
        <begin position="371"/>
        <end position="394"/>
    </location>
</feature>
<keyword evidence="2" id="KW-0472">Membrane</keyword>